<keyword evidence="6" id="KW-0812">Transmembrane</keyword>
<dbReference type="InterPro" id="IPR001547">
    <property type="entry name" value="Glyco_hydro_5"/>
</dbReference>
<dbReference type="Pfam" id="PF00150">
    <property type="entry name" value="Cellulase"/>
    <property type="match status" value="1"/>
</dbReference>
<evidence type="ECO:0000259" key="7">
    <source>
        <dbReference type="Pfam" id="PF00150"/>
    </source>
</evidence>
<dbReference type="EC" id="3.2.1.78" evidence="2"/>
<reference evidence="9" key="1">
    <citation type="journal article" date="2019" name="Int. J. Syst. Evol. Microbiol.">
        <title>The Global Catalogue of Microorganisms (GCM) 10K type strain sequencing project: providing services to taxonomists for standard genome sequencing and annotation.</title>
        <authorList>
            <consortium name="The Broad Institute Genomics Platform"/>
            <consortium name="The Broad Institute Genome Sequencing Center for Infectious Disease"/>
            <person name="Wu L."/>
            <person name="Ma J."/>
        </authorList>
    </citation>
    <scope>NUCLEOTIDE SEQUENCE [LARGE SCALE GENOMIC DNA]</scope>
    <source>
        <strain evidence="9">CECT 7477</strain>
    </source>
</reference>
<protein>
    <recommendedName>
        <fullName evidence="2">mannan endo-1,4-beta-mannosidase</fullName>
        <ecNumber evidence="2">3.2.1.78</ecNumber>
    </recommendedName>
</protein>
<dbReference type="EMBL" id="JBHSAW010000001">
    <property type="protein sequence ID" value="MFC4094300.1"/>
    <property type="molecule type" value="Genomic_DNA"/>
</dbReference>
<comment type="similarity">
    <text evidence="5">Belongs to the glycosyl hydrolase 5 (cellulase A) family.</text>
</comment>
<keyword evidence="3 5" id="KW-0378">Hydrolase</keyword>
<sequence length="515" mass="60415">MNWNRLLIRCFLIITFLGVNALILFGISSVWSYLNTGAERSSRLHLNLEEVRTYLPKVEWDTSKVEGRPMEPLTLAAIERDYLNGWYVKNNSLLTNKRYGLSDYFTDSARVKVNRILDFNGEQQASFRQTTLNHFPKLDFYSADGTQVYFTDHNVDIYQESLVNNQTILESKKKESYKVIMLLEDGFWRIRHFTKRENKIEPAQPRSKLTDSIKSLVQDIKGLNYYPKDTPWDVFGKKYSDSIISKDFGLIKEMGLNTIRIFIPYEDFGSAFVDGKKIDKVKSLLDKAYENELKVVVTLFDFYGNYDVFDWTLTHRHVEQVVLALKDHKAILAWDIKNEPDLDFESRGKEMVMAWLDQMIDEVRKWDGKHPVTIGWATPEGALNLNEKLDFISFHYYRELKDFKEAYNQLEEGVTDPEKPIVLQEYGLSSYGGLWNFYRGSEEDQANYYKEIQGILEEKNIPFLFWTLYDFSQVPNAVVGRLPWRKKPQQFYGCFDMEGKPKPATKYLMQNKKAE</sequence>
<comment type="caution">
    <text evidence="8">The sequence shown here is derived from an EMBL/GenBank/DDBJ whole genome shotgun (WGS) entry which is preliminary data.</text>
</comment>
<comment type="catalytic activity">
    <reaction evidence="1">
        <text>Random hydrolysis of (1-&gt;4)-beta-D-mannosidic linkages in mannans, galactomannans and glucomannans.</text>
        <dbReference type="EC" id="3.2.1.78"/>
    </reaction>
</comment>
<evidence type="ECO:0000256" key="5">
    <source>
        <dbReference type="RuleBase" id="RU361153"/>
    </source>
</evidence>
<dbReference type="Gene3D" id="3.20.20.80">
    <property type="entry name" value="Glycosidases"/>
    <property type="match status" value="1"/>
</dbReference>
<name>A0ABV8JRA0_9FLAO</name>
<evidence type="ECO:0000313" key="8">
    <source>
        <dbReference type="EMBL" id="MFC4094300.1"/>
    </source>
</evidence>
<keyword evidence="4 5" id="KW-0326">Glycosidase</keyword>
<evidence type="ECO:0000256" key="6">
    <source>
        <dbReference type="SAM" id="Phobius"/>
    </source>
</evidence>
<feature type="transmembrane region" description="Helical" evidence="6">
    <location>
        <begin position="6"/>
        <end position="34"/>
    </location>
</feature>
<proteinExistence type="inferred from homology"/>
<organism evidence="8 9">
    <name type="scientific">Euzebyella saccharophila</name>
    <dbReference type="NCBI Taxonomy" id="679664"/>
    <lineage>
        <taxon>Bacteria</taxon>
        <taxon>Pseudomonadati</taxon>
        <taxon>Bacteroidota</taxon>
        <taxon>Flavobacteriia</taxon>
        <taxon>Flavobacteriales</taxon>
        <taxon>Flavobacteriaceae</taxon>
        <taxon>Euzebyella</taxon>
    </lineage>
</organism>
<accession>A0ABV8JRA0</accession>
<keyword evidence="9" id="KW-1185">Reference proteome</keyword>
<evidence type="ECO:0000256" key="1">
    <source>
        <dbReference type="ARBA" id="ARBA00001678"/>
    </source>
</evidence>
<keyword evidence="6" id="KW-0472">Membrane</keyword>
<evidence type="ECO:0000256" key="4">
    <source>
        <dbReference type="ARBA" id="ARBA00023295"/>
    </source>
</evidence>
<feature type="domain" description="Glycoside hydrolase family 5" evidence="7">
    <location>
        <begin position="243"/>
        <end position="470"/>
    </location>
</feature>
<evidence type="ECO:0000313" key="9">
    <source>
        <dbReference type="Proteomes" id="UP001595814"/>
    </source>
</evidence>
<evidence type="ECO:0000256" key="2">
    <source>
        <dbReference type="ARBA" id="ARBA00012706"/>
    </source>
</evidence>
<dbReference type="PANTHER" id="PTHR31451:SF66">
    <property type="entry name" value="GLYCOSIDE HYDROLASE FAMILY 5 DOMAIN-CONTAINING PROTEIN"/>
    <property type="match status" value="1"/>
</dbReference>
<dbReference type="PANTHER" id="PTHR31451">
    <property type="match status" value="1"/>
</dbReference>
<keyword evidence="6" id="KW-1133">Transmembrane helix</keyword>
<dbReference type="SUPFAM" id="SSF51445">
    <property type="entry name" value="(Trans)glycosidases"/>
    <property type="match status" value="1"/>
</dbReference>
<dbReference type="RefSeq" id="WP_192462546.1">
    <property type="nucleotide sequence ID" value="NZ_JACYFJ010000004.1"/>
</dbReference>
<dbReference type="InterPro" id="IPR017853">
    <property type="entry name" value="GH"/>
</dbReference>
<dbReference type="InterPro" id="IPR045053">
    <property type="entry name" value="MAN-like"/>
</dbReference>
<dbReference type="Proteomes" id="UP001595814">
    <property type="component" value="Unassembled WGS sequence"/>
</dbReference>
<gene>
    <name evidence="8" type="ORF">ACFOUT_00335</name>
</gene>
<evidence type="ECO:0000256" key="3">
    <source>
        <dbReference type="ARBA" id="ARBA00022801"/>
    </source>
</evidence>